<evidence type="ECO:0000313" key="3">
    <source>
        <dbReference type="Proteomes" id="UP001177023"/>
    </source>
</evidence>
<feature type="region of interest" description="Disordered" evidence="1">
    <location>
        <begin position="111"/>
        <end position="138"/>
    </location>
</feature>
<reference evidence="2" key="1">
    <citation type="submission" date="2023-06" db="EMBL/GenBank/DDBJ databases">
        <authorList>
            <person name="Delattre M."/>
        </authorList>
    </citation>
    <scope>NUCLEOTIDE SEQUENCE</scope>
    <source>
        <strain evidence="2">AF72</strain>
    </source>
</reference>
<dbReference type="EMBL" id="CATQJA010002662">
    <property type="protein sequence ID" value="CAJ0581062.1"/>
    <property type="molecule type" value="Genomic_DNA"/>
</dbReference>
<accession>A0AA36D4R8</accession>
<evidence type="ECO:0000313" key="2">
    <source>
        <dbReference type="EMBL" id="CAJ0581062.1"/>
    </source>
</evidence>
<keyword evidence="3" id="KW-1185">Reference proteome</keyword>
<comment type="caution">
    <text evidence="2">The sequence shown here is derived from an EMBL/GenBank/DDBJ whole genome shotgun (WGS) entry which is preliminary data.</text>
</comment>
<gene>
    <name evidence="2" type="ORF">MSPICULIGERA_LOCUS19231</name>
</gene>
<protein>
    <submittedName>
        <fullName evidence="2">Uncharacterized protein</fullName>
    </submittedName>
</protein>
<proteinExistence type="predicted"/>
<evidence type="ECO:0000256" key="1">
    <source>
        <dbReference type="SAM" id="MobiDB-lite"/>
    </source>
</evidence>
<name>A0AA36D4R8_9BILA</name>
<dbReference type="AlphaFoldDB" id="A0AA36D4R8"/>
<dbReference type="Proteomes" id="UP001177023">
    <property type="component" value="Unassembled WGS sequence"/>
</dbReference>
<feature type="non-terminal residue" evidence="2">
    <location>
        <position position="138"/>
    </location>
</feature>
<organism evidence="2 3">
    <name type="scientific">Mesorhabditis spiculigera</name>
    <dbReference type="NCBI Taxonomy" id="96644"/>
    <lineage>
        <taxon>Eukaryota</taxon>
        <taxon>Metazoa</taxon>
        <taxon>Ecdysozoa</taxon>
        <taxon>Nematoda</taxon>
        <taxon>Chromadorea</taxon>
        <taxon>Rhabditida</taxon>
        <taxon>Rhabditina</taxon>
        <taxon>Rhabditomorpha</taxon>
        <taxon>Rhabditoidea</taxon>
        <taxon>Rhabditidae</taxon>
        <taxon>Mesorhabditinae</taxon>
        <taxon>Mesorhabditis</taxon>
    </lineage>
</organism>
<sequence length="138" mass="16216">MPHESRGAGKFMILPEFEEALPDEARAQVAEVKADGNLSRHEKHDKIMTILDGLSEEDRARLPAPPLPPWVHHLDDGDRERFEAIHKDSSLGFRERRDKEKEFLESLPEEVREKMRRARSQSRGRMRGCWKRHQEQNQ</sequence>
<feature type="compositionally biased region" description="Basic residues" evidence="1">
    <location>
        <begin position="114"/>
        <end position="131"/>
    </location>
</feature>